<gene>
    <name evidence="1" type="ORF">L873DRAFT_1638417</name>
</gene>
<organism evidence="1 2">
    <name type="scientific">Choiromyces venosus 120613-1</name>
    <dbReference type="NCBI Taxonomy" id="1336337"/>
    <lineage>
        <taxon>Eukaryota</taxon>
        <taxon>Fungi</taxon>
        <taxon>Dikarya</taxon>
        <taxon>Ascomycota</taxon>
        <taxon>Pezizomycotina</taxon>
        <taxon>Pezizomycetes</taxon>
        <taxon>Pezizales</taxon>
        <taxon>Tuberaceae</taxon>
        <taxon>Choiromyces</taxon>
    </lineage>
</organism>
<dbReference type="InterPro" id="IPR036397">
    <property type="entry name" value="RNaseH_sf"/>
</dbReference>
<dbReference type="OrthoDB" id="5401962at2759"/>
<dbReference type="PANTHER" id="PTHR35871:SF1">
    <property type="entry name" value="CXC1-LIKE CYSTEINE CLUSTER ASSOCIATED WITH KDZ TRANSPOSASES DOMAIN-CONTAINING PROTEIN"/>
    <property type="match status" value="1"/>
</dbReference>
<evidence type="ECO:0000313" key="1">
    <source>
        <dbReference type="EMBL" id="RPB00963.1"/>
    </source>
</evidence>
<keyword evidence="2" id="KW-1185">Reference proteome</keyword>
<protein>
    <recommendedName>
        <fullName evidence="3">Tc1-like transposase DDE domain-containing protein</fullName>
    </recommendedName>
</protein>
<evidence type="ECO:0008006" key="3">
    <source>
        <dbReference type="Google" id="ProtNLM"/>
    </source>
</evidence>
<evidence type="ECO:0000313" key="2">
    <source>
        <dbReference type="Proteomes" id="UP000276215"/>
    </source>
</evidence>
<feature type="non-terminal residue" evidence="1">
    <location>
        <position position="293"/>
    </location>
</feature>
<reference evidence="1 2" key="1">
    <citation type="journal article" date="2018" name="Nat. Ecol. Evol.">
        <title>Pezizomycetes genomes reveal the molecular basis of ectomycorrhizal truffle lifestyle.</title>
        <authorList>
            <person name="Murat C."/>
            <person name="Payen T."/>
            <person name="Noel B."/>
            <person name="Kuo A."/>
            <person name="Morin E."/>
            <person name="Chen J."/>
            <person name="Kohler A."/>
            <person name="Krizsan K."/>
            <person name="Balestrini R."/>
            <person name="Da Silva C."/>
            <person name="Montanini B."/>
            <person name="Hainaut M."/>
            <person name="Levati E."/>
            <person name="Barry K.W."/>
            <person name="Belfiori B."/>
            <person name="Cichocki N."/>
            <person name="Clum A."/>
            <person name="Dockter R.B."/>
            <person name="Fauchery L."/>
            <person name="Guy J."/>
            <person name="Iotti M."/>
            <person name="Le Tacon F."/>
            <person name="Lindquist E.A."/>
            <person name="Lipzen A."/>
            <person name="Malagnac F."/>
            <person name="Mello A."/>
            <person name="Molinier V."/>
            <person name="Miyauchi S."/>
            <person name="Poulain J."/>
            <person name="Riccioni C."/>
            <person name="Rubini A."/>
            <person name="Sitrit Y."/>
            <person name="Splivallo R."/>
            <person name="Traeger S."/>
            <person name="Wang M."/>
            <person name="Zifcakova L."/>
            <person name="Wipf D."/>
            <person name="Zambonelli A."/>
            <person name="Paolocci F."/>
            <person name="Nowrousian M."/>
            <person name="Ottonello S."/>
            <person name="Baldrian P."/>
            <person name="Spatafora J.W."/>
            <person name="Henrissat B."/>
            <person name="Nagy L.G."/>
            <person name="Aury J.M."/>
            <person name="Wincker P."/>
            <person name="Grigoriev I.V."/>
            <person name="Bonfante P."/>
            <person name="Martin F.M."/>
        </authorList>
    </citation>
    <scope>NUCLEOTIDE SEQUENCE [LARGE SCALE GENOMIC DNA]</scope>
    <source>
        <strain evidence="1 2">120613-1</strain>
    </source>
</reference>
<dbReference type="Proteomes" id="UP000276215">
    <property type="component" value="Unassembled WGS sequence"/>
</dbReference>
<dbReference type="AlphaFoldDB" id="A0A3N4JRN1"/>
<accession>A0A3N4JRN1</accession>
<feature type="non-terminal residue" evidence="1">
    <location>
        <position position="1"/>
    </location>
</feature>
<name>A0A3N4JRN1_9PEZI</name>
<dbReference type="Gene3D" id="3.30.420.10">
    <property type="entry name" value="Ribonuclease H-like superfamily/Ribonuclease H"/>
    <property type="match status" value="1"/>
</dbReference>
<dbReference type="STRING" id="1336337.A0A3N4JRN1"/>
<dbReference type="GO" id="GO:0003676">
    <property type="term" value="F:nucleic acid binding"/>
    <property type="evidence" value="ECO:0007669"/>
    <property type="project" value="InterPro"/>
</dbReference>
<proteinExistence type="predicted"/>
<sequence>ERDDVLRYWMEYFLPVLKSLEHQFINWNDKGKVVRGVAQVWAETGEQPIVLVTHDECTFHSNDGQTHQWVKEGSQPLHKTDLGKGIMLSGFLTLVTPLQALEIIEIGGDCWWNNEKLVNQVLNYVIPIFELQYPGCQALFLFDNAPSHAAQPTDALHAQAMNLGPGGETPIMRDSTNFAIDDFTIPSSLRGKPCGLKLLLQEWGLWHHGLRLKCLNLSSCNPNLPTGCCAWTLLSLQPDFQNQRSKLEEVINNQGHLALLYPKFHCELNWIEYYWCAAKWFTQKHCNYSLPAL</sequence>
<dbReference type="EMBL" id="ML120376">
    <property type="protein sequence ID" value="RPB00963.1"/>
    <property type="molecule type" value="Genomic_DNA"/>
</dbReference>
<dbReference type="PANTHER" id="PTHR35871">
    <property type="entry name" value="EXPRESSED PROTEIN"/>
    <property type="match status" value="1"/>
</dbReference>